<proteinExistence type="predicted"/>
<dbReference type="PROSITE" id="PS51725">
    <property type="entry name" value="ABM"/>
    <property type="match status" value="1"/>
</dbReference>
<dbReference type="EMBL" id="CP015005">
    <property type="protein sequence ID" value="AMS43264.1"/>
    <property type="molecule type" value="Genomic_DNA"/>
</dbReference>
<evidence type="ECO:0000313" key="3">
    <source>
        <dbReference type="EMBL" id="MBB3706186.1"/>
    </source>
</evidence>
<evidence type="ECO:0000313" key="5">
    <source>
        <dbReference type="Proteomes" id="UP000577697"/>
    </source>
</evidence>
<dbReference type="RefSeq" id="WP_067963721.1">
    <property type="nucleotide sequence ID" value="NZ_CP015005.1"/>
</dbReference>
<dbReference type="EMBL" id="JACICB010000008">
    <property type="protein sequence ID" value="MBB3706186.1"/>
    <property type="molecule type" value="Genomic_DNA"/>
</dbReference>
<dbReference type="SUPFAM" id="SSF54909">
    <property type="entry name" value="Dimeric alpha+beta barrel"/>
    <property type="match status" value="1"/>
</dbReference>
<feature type="domain" description="ABM" evidence="1">
    <location>
        <begin position="7"/>
        <end position="96"/>
    </location>
</feature>
<protein>
    <submittedName>
        <fullName evidence="2">Antibiotic biosynthesis monooxygenase</fullName>
    </submittedName>
    <submittedName>
        <fullName evidence="3">Quinol monooxygenase YgiN</fullName>
    </submittedName>
</protein>
<keyword evidence="5" id="KW-1185">Reference proteome</keyword>
<dbReference type="InterPro" id="IPR007138">
    <property type="entry name" value="ABM_dom"/>
</dbReference>
<name>A0AAC8YSJ1_AMIAI</name>
<dbReference type="GO" id="GO:0005829">
    <property type="term" value="C:cytosol"/>
    <property type="evidence" value="ECO:0007669"/>
    <property type="project" value="TreeGrafter"/>
</dbReference>
<evidence type="ECO:0000259" key="1">
    <source>
        <dbReference type="PROSITE" id="PS51725"/>
    </source>
</evidence>
<evidence type="ECO:0000313" key="2">
    <source>
        <dbReference type="EMBL" id="AMS43264.1"/>
    </source>
</evidence>
<dbReference type="Proteomes" id="UP000577697">
    <property type="component" value="Unassembled WGS sequence"/>
</dbReference>
<reference evidence="3 5" key="2">
    <citation type="submission" date="2020-08" db="EMBL/GenBank/DDBJ databases">
        <title>Genomic Encyclopedia of Type Strains, Phase IV (KMG-IV): sequencing the most valuable type-strain genomes for metagenomic binning, comparative biology and taxonomic classification.</title>
        <authorList>
            <person name="Goeker M."/>
        </authorList>
    </citation>
    <scope>NUCLEOTIDE SEQUENCE [LARGE SCALE GENOMIC DNA]</scope>
    <source>
        <strain evidence="3 5">DSM 10368</strain>
    </source>
</reference>
<organism evidence="2 4">
    <name type="scientific">Aminobacter aminovorans</name>
    <name type="common">Chelatobacter heintzii</name>
    <dbReference type="NCBI Taxonomy" id="83263"/>
    <lineage>
        <taxon>Bacteria</taxon>
        <taxon>Pseudomonadati</taxon>
        <taxon>Pseudomonadota</taxon>
        <taxon>Alphaproteobacteria</taxon>
        <taxon>Hyphomicrobiales</taxon>
        <taxon>Phyllobacteriaceae</taxon>
        <taxon>Aminobacter</taxon>
    </lineage>
</organism>
<dbReference type="Proteomes" id="UP000075755">
    <property type="component" value="Chromosome"/>
</dbReference>
<dbReference type="KEGG" id="aak:AA2016_4349"/>
<dbReference type="GO" id="GO:0004497">
    <property type="term" value="F:monooxygenase activity"/>
    <property type="evidence" value="ECO:0007669"/>
    <property type="project" value="UniProtKB-KW"/>
</dbReference>
<dbReference type="PANTHER" id="PTHR33336:SF1">
    <property type="entry name" value="(4S)-4-HYDROXY-5-PHOSPHONOOXYPENTANE-2,3-DIONE ISOMERASE"/>
    <property type="match status" value="1"/>
</dbReference>
<accession>A0AAC8YSJ1</accession>
<dbReference type="InterPro" id="IPR011008">
    <property type="entry name" value="Dimeric_a/b-barrel"/>
</dbReference>
<keyword evidence="2" id="KW-0503">Monooxygenase</keyword>
<reference evidence="2 4" key="1">
    <citation type="submission" date="2016-03" db="EMBL/GenBank/DDBJ databases">
        <title>Complete genome of Aminobacter aminovorans KCTC 2477.</title>
        <authorList>
            <person name="Kim K.M."/>
        </authorList>
    </citation>
    <scope>NUCLEOTIDE SEQUENCE [LARGE SCALE GENOMIC DNA]</scope>
    <source>
        <strain evidence="2 4">KCTC 2477</strain>
    </source>
</reference>
<sequence>MAEALPFVVIPEFRVRPAVRAAFLEAALDDARHSLADEAGCRRFDVVCPEGVEETVVFYEVYDDRTAFEAHLETPHLKRFQAAMQTLGVEETVVRFAALQNGWNGRSG</sequence>
<dbReference type="AlphaFoldDB" id="A0AAC8YSJ1"/>
<dbReference type="Gene3D" id="3.30.70.100">
    <property type="match status" value="1"/>
</dbReference>
<dbReference type="InterPro" id="IPR050744">
    <property type="entry name" value="AI-2_Isomerase_LsrG"/>
</dbReference>
<dbReference type="Pfam" id="PF03992">
    <property type="entry name" value="ABM"/>
    <property type="match status" value="1"/>
</dbReference>
<keyword evidence="2" id="KW-0560">Oxidoreductase</keyword>
<dbReference type="PANTHER" id="PTHR33336">
    <property type="entry name" value="QUINOL MONOOXYGENASE YGIN-RELATED"/>
    <property type="match status" value="1"/>
</dbReference>
<gene>
    <name evidence="2" type="ORF">AA2016_4349</name>
    <name evidence="3" type="ORF">FHS67_002506</name>
</gene>
<evidence type="ECO:0000313" key="4">
    <source>
        <dbReference type="Proteomes" id="UP000075755"/>
    </source>
</evidence>